<name>A0A1V2H7M3_9PROT</name>
<dbReference type="CDD" id="cd07012">
    <property type="entry name" value="PBP2_Bug_TTT"/>
    <property type="match status" value="1"/>
</dbReference>
<dbReference type="InterPro" id="IPR006311">
    <property type="entry name" value="TAT_signal"/>
</dbReference>
<dbReference type="EMBL" id="MLCO01000016">
    <property type="protein sequence ID" value="ONG58682.1"/>
    <property type="molecule type" value="Genomic_DNA"/>
</dbReference>
<dbReference type="PIRSF" id="PIRSF017082">
    <property type="entry name" value="YflP"/>
    <property type="match status" value="1"/>
</dbReference>
<gene>
    <name evidence="2" type="ORF">BKE38_02570</name>
</gene>
<proteinExistence type="inferred from homology"/>
<evidence type="ECO:0000313" key="2">
    <source>
        <dbReference type="EMBL" id="ONG58682.1"/>
    </source>
</evidence>
<comment type="similarity">
    <text evidence="1">Belongs to the UPF0065 (bug) family.</text>
</comment>
<dbReference type="Proteomes" id="UP000188879">
    <property type="component" value="Unassembled WGS sequence"/>
</dbReference>
<dbReference type="InterPro" id="IPR005064">
    <property type="entry name" value="BUG"/>
</dbReference>
<evidence type="ECO:0000256" key="1">
    <source>
        <dbReference type="ARBA" id="ARBA00006987"/>
    </source>
</evidence>
<protein>
    <recommendedName>
        <fullName evidence="4">Tripartite tricarboxylate transporter substrate binding protein</fullName>
    </recommendedName>
</protein>
<dbReference type="Gene3D" id="3.40.190.10">
    <property type="entry name" value="Periplasmic binding protein-like II"/>
    <property type="match status" value="1"/>
</dbReference>
<keyword evidence="3" id="KW-1185">Reference proteome</keyword>
<dbReference type="SUPFAM" id="SSF53850">
    <property type="entry name" value="Periplasmic binding protein-like II"/>
    <property type="match status" value="1"/>
</dbReference>
<sequence>MNELISTKFSRRGLGRVAAGLLPAATLATPALGNTAAASWPDRPVRMVVPFGAGGAVDTLARSFGQRFPEFANGQPLVIENRAGAGGMVAGAYTAGQQPDGYTLMMADIGANSIGRLLNRQLGYDPMTAFTPIMHGVNLHAALVTNPQTPQQTLDQLIKAAQASPETLIYASAGVGNGSHLFMALLERQAKIRMVHVPYRSGSETALAVMRNETQFCFPSLSSVLGMVRSGQLRVIAVGGGKCPQAPEAPLMRDTIPGFDVAIWYGVAAPAGMNPALADRVNDVFARIAALPEIRRNVEENQAGAIVGGGRQQFADFLKREYDRWGPVIQEGGIRVE</sequence>
<comment type="caution">
    <text evidence="2">The sequence shown here is derived from an EMBL/GenBank/DDBJ whole genome shotgun (WGS) entry which is preliminary data.</text>
</comment>
<dbReference type="RefSeq" id="WP_076955812.1">
    <property type="nucleotide sequence ID" value="NZ_MLCO01000016.1"/>
</dbReference>
<dbReference type="Pfam" id="PF03401">
    <property type="entry name" value="TctC"/>
    <property type="match status" value="1"/>
</dbReference>
<evidence type="ECO:0008006" key="4">
    <source>
        <dbReference type="Google" id="ProtNLM"/>
    </source>
</evidence>
<accession>A0A1V2H7M3</accession>
<dbReference type="InterPro" id="IPR042100">
    <property type="entry name" value="Bug_dom1"/>
</dbReference>
<dbReference type="OrthoDB" id="7246695at2"/>
<dbReference type="PROSITE" id="PS51318">
    <property type="entry name" value="TAT"/>
    <property type="match status" value="1"/>
</dbReference>
<dbReference type="PANTHER" id="PTHR42928">
    <property type="entry name" value="TRICARBOXYLATE-BINDING PROTEIN"/>
    <property type="match status" value="1"/>
</dbReference>
<dbReference type="AlphaFoldDB" id="A0A1V2H7M3"/>
<organism evidence="2 3">
    <name type="scientific">Teichococcus deserti</name>
    <dbReference type="NCBI Taxonomy" id="1817963"/>
    <lineage>
        <taxon>Bacteria</taxon>
        <taxon>Pseudomonadati</taxon>
        <taxon>Pseudomonadota</taxon>
        <taxon>Alphaproteobacteria</taxon>
        <taxon>Acetobacterales</taxon>
        <taxon>Roseomonadaceae</taxon>
        <taxon>Roseomonas</taxon>
    </lineage>
</organism>
<dbReference type="PANTHER" id="PTHR42928:SF5">
    <property type="entry name" value="BLR1237 PROTEIN"/>
    <property type="match status" value="1"/>
</dbReference>
<reference evidence="2 3" key="1">
    <citation type="submission" date="2016-10" db="EMBL/GenBank/DDBJ databases">
        <title>Draft Genome sequence of Roseomonas sp. strain M3.</title>
        <authorList>
            <person name="Subhash Y."/>
            <person name="Lee S."/>
        </authorList>
    </citation>
    <scope>NUCLEOTIDE SEQUENCE [LARGE SCALE GENOMIC DNA]</scope>
    <source>
        <strain evidence="2 3">M3</strain>
    </source>
</reference>
<dbReference type="Gene3D" id="3.40.190.150">
    <property type="entry name" value="Bordetella uptake gene, domain 1"/>
    <property type="match status" value="1"/>
</dbReference>
<evidence type="ECO:0000313" key="3">
    <source>
        <dbReference type="Proteomes" id="UP000188879"/>
    </source>
</evidence>